<proteinExistence type="predicted"/>
<dbReference type="AlphaFoldDB" id="A0AAU7SZ91"/>
<protein>
    <recommendedName>
        <fullName evidence="2">Multidrug transporter</fullName>
    </recommendedName>
</protein>
<evidence type="ECO:0008006" key="2">
    <source>
        <dbReference type="Google" id="ProtNLM"/>
    </source>
</evidence>
<sequence length="42" mass="4604">MANNQKAARSAITGQYVTLEYAKKHPKTTVVETVKPAKSSKK</sequence>
<organism evidence="1">
    <name type="scientific">Acinetobacter sp. A1-4-2</name>
    <dbReference type="NCBI Taxonomy" id="3156489"/>
    <lineage>
        <taxon>Bacteria</taxon>
        <taxon>Pseudomonadati</taxon>
        <taxon>Pseudomonadota</taxon>
        <taxon>Gammaproteobacteria</taxon>
        <taxon>Moraxellales</taxon>
        <taxon>Moraxellaceae</taxon>
        <taxon>Acinetobacter</taxon>
    </lineage>
</organism>
<dbReference type="EMBL" id="CP157981">
    <property type="protein sequence ID" value="XBU16254.1"/>
    <property type="molecule type" value="Genomic_DNA"/>
</dbReference>
<dbReference type="RefSeq" id="WP_261183115.1">
    <property type="nucleotide sequence ID" value="NZ_CP157981.1"/>
</dbReference>
<name>A0AAU7SZ91_9GAMM</name>
<reference evidence="1" key="1">
    <citation type="submission" date="2024-06" db="EMBL/GenBank/DDBJ databases">
        <authorList>
            <person name="Song Z."/>
        </authorList>
    </citation>
    <scope>NUCLEOTIDE SEQUENCE</scope>
    <source>
        <strain evidence="1">A1-4-2</strain>
    </source>
</reference>
<gene>
    <name evidence="1" type="ORF">ABJ384_03435</name>
</gene>
<accession>A0AAU7SZ91</accession>
<evidence type="ECO:0000313" key="1">
    <source>
        <dbReference type="EMBL" id="XBU16254.1"/>
    </source>
</evidence>